<evidence type="ECO:0000313" key="10">
    <source>
        <dbReference type="Proteomes" id="UP000800035"/>
    </source>
</evidence>
<dbReference type="PANTHER" id="PTHR33048">
    <property type="entry name" value="PTH11-LIKE INTEGRAL MEMBRANE PROTEIN (AFU_ORTHOLOGUE AFUA_5G11245)"/>
    <property type="match status" value="1"/>
</dbReference>
<feature type="domain" description="Rhodopsin" evidence="8">
    <location>
        <begin position="4"/>
        <end position="56"/>
    </location>
</feature>
<dbReference type="PANTHER" id="PTHR33048:SF47">
    <property type="entry name" value="INTEGRAL MEMBRANE PROTEIN-RELATED"/>
    <property type="match status" value="1"/>
</dbReference>
<dbReference type="Pfam" id="PF20684">
    <property type="entry name" value="Fung_rhodopsin"/>
    <property type="match status" value="2"/>
</dbReference>
<dbReference type="InterPro" id="IPR049326">
    <property type="entry name" value="Rhodopsin_dom_fungi"/>
</dbReference>
<evidence type="ECO:0000256" key="3">
    <source>
        <dbReference type="ARBA" id="ARBA00022989"/>
    </source>
</evidence>
<evidence type="ECO:0000313" key="9">
    <source>
        <dbReference type="EMBL" id="KAF1956447.1"/>
    </source>
</evidence>
<accession>A0A6A5U5Q4</accession>
<name>A0A6A5U5Q4_9PLEO</name>
<evidence type="ECO:0000259" key="8">
    <source>
        <dbReference type="Pfam" id="PF20684"/>
    </source>
</evidence>
<feature type="region of interest" description="Disordered" evidence="6">
    <location>
        <begin position="186"/>
        <end position="206"/>
    </location>
</feature>
<evidence type="ECO:0000256" key="5">
    <source>
        <dbReference type="ARBA" id="ARBA00038359"/>
    </source>
</evidence>
<dbReference type="EMBL" id="ML976992">
    <property type="protein sequence ID" value="KAF1956447.1"/>
    <property type="molecule type" value="Genomic_DNA"/>
</dbReference>
<feature type="transmembrane region" description="Helical" evidence="7">
    <location>
        <begin position="104"/>
        <end position="126"/>
    </location>
</feature>
<comment type="similarity">
    <text evidence="5">Belongs to the SAT4 family.</text>
</comment>
<dbReference type="AlphaFoldDB" id="A0A6A5U5Q4"/>
<evidence type="ECO:0000256" key="1">
    <source>
        <dbReference type="ARBA" id="ARBA00004141"/>
    </source>
</evidence>
<feature type="transmembrane region" description="Helical" evidence="7">
    <location>
        <begin position="67"/>
        <end position="92"/>
    </location>
</feature>
<evidence type="ECO:0000256" key="4">
    <source>
        <dbReference type="ARBA" id="ARBA00023136"/>
    </source>
</evidence>
<evidence type="ECO:0000256" key="2">
    <source>
        <dbReference type="ARBA" id="ARBA00022692"/>
    </source>
</evidence>
<keyword evidence="2 7" id="KW-0812">Transmembrane</keyword>
<keyword evidence="10" id="KW-1185">Reference proteome</keyword>
<evidence type="ECO:0000256" key="7">
    <source>
        <dbReference type="SAM" id="Phobius"/>
    </source>
</evidence>
<reference evidence="9" key="1">
    <citation type="journal article" date="2020" name="Stud. Mycol.">
        <title>101 Dothideomycetes genomes: a test case for predicting lifestyles and emergence of pathogens.</title>
        <authorList>
            <person name="Haridas S."/>
            <person name="Albert R."/>
            <person name="Binder M."/>
            <person name="Bloem J."/>
            <person name="Labutti K."/>
            <person name="Salamov A."/>
            <person name="Andreopoulos B."/>
            <person name="Baker S."/>
            <person name="Barry K."/>
            <person name="Bills G."/>
            <person name="Bluhm B."/>
            <person name="Cannon C."/>
            <person name="Castanera R."/>
            <person name="Culley D."/>
            <person name="Daum C."/>
            <person name="Ezra D."/>
            <person name="Gonzalez J."/>
            <person name="Henrissat B."/>
            <person name="Kuo A."/>
            <person name="Liang C."/>
            <person name="Lipzen A."/>
            <person name="Lutzoni F."/>
            <person name="Magnuson J."/>
            <person name="Mondo S."/>
            <person name="Nolan M."/>
            <person name="Ohm R."/>
            <person name="Pangilinan J."/>
            <person name="Park H.-J."/>
            <person name="Ramirez L."/>
            <person name="Alfaro M."/>
            <person name="Sun H."/>
            <person name="Tritt A."/>
            <person name="Yoshinaga Y."/>
            <person name="Zwiers L.-H."/>
            <person name="Turgeon B."/>
            <person name="Goodwin S."/>
            <person name="Spatafora J."/>
            <person name="Crous P."/>
            <person name="Grigoriev I."/>
        </authorList>
    </citation>
    <scope>NUCLEOTIDE SEQUENCE</scope>
    <source>
        <strain evidence="9">CBS 675.92</strain>
    </source>
</reference>
<gene>
    <name evidence="9" type="ORF">CC80DRAFT_563327</name>
</gene>
<keyword evidence="4 7" id="KW-0472">Membrane</keyword>
<comment type="subcellular location">
    <subcellularLocation>
        <location evidence="1">Membrane</location>
        <topology evidence="1">Multi-pass membrane protein</topology>
    </subcellularLocation>
</comment>
<organism evidence="9 10">
    <name type="scientific">Byssothecium circinans</name>
    <dbReference type="NCBI Taxonomy" id="147558"/>
    <lineage>
        <taxon>Eukaryota</taxon>
        <taxon>Fungi</taxon>
        <taxon>Dikarya</taxon>
        <taxon>Ascomycota</taxon>
        <taxon>Pezizomycotina</taxon>
        <taxon>Dothideomycetes</taxon>
        <taxon>Pleosporomycetidae</taxon>
        <taxon>Pleosporales</taxon>
        <taxon>Massarineae</taxon>
        <taxon>Massarinaceae</taxon>
        <taxon>Byssothecium</taxon>
    </lineage>
</organism>
<feature type="region of interest" description="Disordered" evidence="6">
    <location>
        <begin position="224"/>
        <end position="247"/>
    </location>
</feature>
<evidence type="ECO:0000256" key="6">
    <source>
        <dbReference type="SAM" id="MobiDB-lite"/>
    </source>
</evidence>
<sequence length="247" mass="27566">MIIYWVSIGLGKHAHDVPPDDLVTSLKVLYGTYFLYDVGISLPKLSSLCFYARIFKNPGEPGRCLDYYRWWLGSAISSVIIDAIILIMPLPSLWELHLTMGRKLLVLAVFICGYAVIAISIGRLIANIRAGHELQLYFTYNIIPIGEWLFAETPISIVSVCLPSIFTFVKKGITEGAHSLVSLESKSSPRRLRTPDSEGAHRLARKGTSNDCMEELDMGWNPNLSNEHIEDPPLKIPTGSHKGIDRV</sequence>
<feature type="transmembrane region" description="Helical" evidence="7">
    <location>
        <begin position="33"/>
        <end position="55"/>
    </location>
</feature>
<dbReference type="GO" id="GO:0016020">
    <property type="term" value="C:membrane"/>
    <property type="evidence" value="ECO:0007669"/>
    <property type="project" value="UniProtKB-SubCell"/>
</dbReference>
<feature type="domain" description="Rhodopsin" evidence="8">
    <location>
        <begin position="61"/>
        <end position="170"/>
    </location>
</feature>
<dbReference type="InterPro" id="IPR052337">
    <property type="entry name" value="SAT4-like"/>
</dbReference>
<dbReference type="Proteomes" id="UP000800035">
    <property type="component" value="Unassembled WGS sequence"/>
</dbReference>
<dbReference type="OrthoDB" id="3934549at2759"/>
<protein>
    <recommendedName>
        <fullName evidence="8">Rhodopsin domain-containing protein</fullName>
    </recommendedName>
</protein>
<proteinExistence type="inferred from homology"/>
<keyword evidence="3 7" id="KW-1133">Transmembrane helix</keyword>